<proteinExistence type="predicted"/>
<organism evidence="2 3">
    <name type="scientific">Tetranychus urticae</name>
    <name type="common">Two-spotted spider mite</name>
    <dbReference type="NCBI Taxonomy" id="32264"/>
    <lineage>
        <taxon>Eukaryota</taxon>
        <taxon>Metazoa</taxon>
        <taxon>Ecdysozoa</taxon>
        <taxon>Arthropoda</taxon>
        <taxon>Chelicerata</taxon>
        <taxon>Arachnida</taxon>
        <taxon>Acari</taxon>
        <taxon>Acariformes</taxon>
        <taxon>Trombidiformes</taxon>
        <taxon>Prostigmata</taxon>
        <taxon>Eleutherengona</taxon>
        <taxon>Raphignathae</taxon>
        <taxon>Tetranychoidea</taxon>
        <taxon>Tetranychidae</taxon>
        <taxon>Tetranychus</taxon>
    </lineage>
</organism>
<dbReference type="PANTHER" id="PTHR11208">
    <property type="entry name" value="RNA-BINDING PROTEIN RELATED"/>
    <property type="match status" value="1"/>
</dbReference>
<protein>
    <submittedName>
        <fullName evidence="2">Uncharacterized protein</fullName>
    </submittedName>
</protein>
<keyword evidence="3" id="KW-1185">Reference proteome</keyword>
<dbReference type="SUPFAM" id="SSF54791">
    <property type="entry name" value="Eukaryotic type KH-domain (KH-domain type I)"/>
    <property type="match status" value="1"/>
</dbReference>
<sequence>MRDKKKEEDLQNSGDPKYHHLNEDLHVEISAFAPPAEAYSRVGHALHQVQRFLVPDYYDDIRQQQLRELGVLSVNRKPSGSYHSTESTENGEEEKDEKDEDEDDPIDQEQGIDEQENENENRVVKCNHENDEAEIYSSQLTSHLGGKLKMTKPVPIKFTSSSLSSSTLEPSSFTCEYEMSTKRCSCPHPFDTENSDETWNTQRTCKTIRNRFQLMPYSKRTRKLYD</sequence>
<accession>T1K6B0</accession>
<feature type="compositionally biased region" description="Polar residues" evidence="1">
    <location>
        <begin position="76"/>
        <end position="88"/>
    </location>
</feature>
<dbReference type="EnsemblMetazoa" id="tetur05g09240.1">
    <property type="protein sequence ID" value="tetur05g09240.1"/>
    <property type="gene ID" value="tetur05g09240"/>
</dbReference>
<dbReference type="HOGENOM" id="CLU_1226210_0_0_1"/>
<reference evidence="3" key="1">
    <citation type="submission" date="2011-08" db="EMBL/GenBank/DDBJ databases">
        <authorList>
            <person name="Rombauts S."/>
        </authorList>
    </citation>
    <scope>NUCLEOTIDE SEQUENCE</scope>
    <source>
        <strain evidence="3">London</strain>
    </source>
</reference>
<dbReference type="eggNOG" id="KOG1588">
    <property type="taxonomic scope" value="Eukaryota"/>
</dbReference>
<dbReference type="InterPro" id="IPR045071">
    <property type="entry name" value="BBP-like"/>
</dbReference>
<evidence type="ECO:0000313" key="3">
    <source>
        <dbReference type="Proteomes" id="UP000015104"/>
    </source>
</evidence>
<dbReference type="GO" id="GO:0003729">
    <property type="term" value="F:mRNA binding"/>
    <property type="evidence" value="ECO:0007669"/>
    <property type="project" value="TreeGrafter"/>
</dbReference>
<feature type="region of interest" description="Disordered" evidence="1">
    <location>
        <begin position="75"/>
        <end position="121"/>
    </location>
</feature>
<reference evidence="2" key="2">
    <citation type="submission" date="2015-06" db="UniProtKB">
        <authorList>
            <consortium name="EnsemblMetazoa"/>
        </authorList>
    </citation>
    <scope>IDENTIFICATION</scope>
</reference>
<dbReference type="AlphaFoldDB" id="T1K6B0"/>
<dbReference type="STRING" id="32264.T1K6B0"/>
<dbReference type="PANTHER" id="PTHR11208:SF42">
    <property type="entry name" value="QUAKING RELATED 54B, ISOFORM E"/>
    <property type="match status" value="1"/>
</dbReference>
<feature type="region of interest" description="Disordered" evidence="1">
    <location>
        <begin position="1"/>
        <end position="22"/>
    </location>
</feature>
<feature type="compositionally biased region" description="Acidic residues" evidence="1">
    <location>
        <begin position="89"/>
        <end position="118"/>
    </location>
</feature>
<evidence type="ECO:0000256" key="1">
    <source>
        <dbReference type="SAM" id="MobiDB-lite"/>
    </source>
</evidence>
<dbReference type="Proteomes" id="UP000015104">
    <property type="component" value="Unassembled WGS sequence"/>
</dbReference>
<dbReference type="Gene3D" id="3.30.1370.10">
    <property type="entry name" value="K Homology domain, type 1"/>
    <property type="match status" value="1"/>
</dbReference>
<evidence type="ECO:0000313" key="2">
    <source>
        <dbReference type="EnsemblMetazoa" id="tetur05g09240.1"/>
    </source>
</evidence>
<dbReference type="InterPro" id="IPR036612">
    <property type="entry name" value="KH_dom_type_1_sf"/>
</dbReference>
<dbReference type="GO" id="GO:0005634">
    <property type="term" value="C:nucleus"/>
    <property type="evidence" value="ECO:0007669"/>
    <property type="project" value="TreeGrafter"/>
</dbReference>
<name>T1K6B0_TETUR</name>
<dbReference type="EMBL" id="CAEY01001593">
    <property type="status" value="NOT_ANNOTATED_CDS"/>
    <property type="molecule type" value="Genomic_DNA"/>
</dbReference>
<dbReference type="GO" id="GO:0000381">
    <property type="term" value="P:regulation of alternative mRNA splicing, via spliceosome"/>
    <property type="evidence" value="ECO:0007669"/>
    <property type="project" value="TreeGrafter"/>
</dbReference>